<dbReference type="OrthoDB" id="440553at2759"/>
<dbReference type="GO" id="GO:0009982">
    <property type="term" value="F:pseudouridine synthase activity"/>
    <property type="evidence" value="ECO:0007669"/>
    <property type="project" value="InterPro"/>
</dbReference>
<feature type="non-terminal residue" evidence="1">
    <location>
        <position position="1"/>
    </location>
</feature>
<comment type="caution">
    <text evidence="1">The sequence shown here is derived from an EMBL/GenBank/DDBJ whole genome shotgun (WGS) entry which is preliminary data.</text>
</comment>
<dbReference type="Proteomes" id="UP000654075">
    <property type="component" value="Unassembled WGS sequence"/>
</dbReference>
<dbReference type="PANTHER" id="PTHR11142">
    <property type="entry name" value="PSEUDOURIDYLATE SYNTHASE"/>
    <property type="match status" value="1"/>
</dbReference>
<dbReference type="InterPro" id="IPR020095">
    <property type="entry name" value="PsdUridine_synth_TruA_C"/>
</dbReference>
<reference evidence="1" key="1">
    <citation type="submission" date="2021-02" db="EMBL/GenBank/DDBJ databases">
        <authorList>
            <person name="Dougan E. K."/>
            <person name="Rhodes N."/>
            <person name="Thang M."/>
            <person name="Chan C."/>
        </authorList>
    </citation>
    <scope>NUCLEOTIDE SEQUENCE</scope>
</reference>
<keyword evidence="2" id="KW-1185">Reference proteome</keyword>
<evidence type="ECO:0000313" key="2">
    <source>
        <dbReference type="Proteomes" id="UP000654075"/>
    </source>
</evidence>
<dbReference type="SUPFAM" id="SSF55120">
    <property type="entry name" value="Pseudouridine synthase"/>
    <property type="match status" value="1"/>
</dbReference>
<feature type="non-terminal residue" evidence="1">
    <location>
        <position position="776"/>
    </location>
</feature>
<name>A0A813HR03_POLGL</name>
<protein>
    <submittedName>
        <fullName evidence="1">Uncharacterized protein</fullName>
    </submittedName>
</protein>
<dbReference type="Gene3D" id="3.30.70.660">
    <property type="entry name" value="Pseudouridine synthase I, catalytic domain, C-terminal subdomain"/>
    <property type="match status" value="1"/>
</dbReference>
<dbReference type="AlphaFoldDB" id="A0A813HR03"/>
<dbReference type="GO" id="GO:0003723">
    <property type="term" value="F:RNA binding"/>
    <property type="evidence" value="ECO:0007669"/>
    <property type="project" value="InterPro"/>
</dbReference>
<accession>A0A813HR03</accession>
<dbReference type="PANTHER" id="PTHR11142:SF0">
    <property type="entry name" value="TRNA PSEUDOURIDINE SYNTHASE-LIKE 1"/>
    <property type="match status" value="1"/>
</dbReference>
<dbReference type="InterPro" id="IPR001406">
    <property type="entry name" value="PsdUridine_synth_TruA"/>
</dbReference>
<organism evidence="1 2">
    <name type="scientific">Polarella glacialis</name>
    <name type="common">Dinoflagellate</name>
    <dbReference type="NCBI Taxonomy" id="89957"/>
    <lineage>
        <taxon>Eukaryota</taxon>
        <taxon>Sar</taxon>
        <taxon>Alveolata</taxon>
        <taxon>Dinophyceae</taxon>
        <taxon>Suessiales</taxon>
        <taxon>Suessiaceae</taxon>
        <taxon>Polarella</taxon>
    </lineage>
</organism>
<sequence length="776" mass="85903">YAEMSKGPPSAAFSSCPKEMSELHLEAGVPRLCEVLSLSTEVVASDAEREEWCVRANAVLPDSIRVLCRSGGLPADFRADQGVIRRIYRCLVPSWLLAPGQDSFQLQRAWEAKQVTRMGDEDAPAQIVLKKHVKENHDLGWGDCEEGELLLGQFANLKQVLRKFQGQHSFHNFADGQLKLVPSAAVAQRTVHRLRATQVSEQVCSFTACVDAMLFGQLRSIAGLAIGVQRQCLPETEVDAALAVDSMKPVLAVPVGTTLYAGCVYNKKYHQLLSRLLDSEPVRAWEDKVLDFLCRRVMEQGIYEAWIETELKSLVRVPQSISTQRNQPPAGCCEATPNVYFEVLRLLRAAEASGKWPGISTGREKVIKDSTLVENGGQGGSFSVGSMPPPLHAPTGNQLFPELTLAAFELERALLPGRLPSSTIAINKRAQFLPHVDSGAGAGQGISLIVGLGDYSGGDLMVEGIPHDIRYQPLEFNGWTQRHWTLPFEGDRYSLVWFTPLGCEDLPGIEVCRLPPAWAVRRRRRCAPAQCWKQPRQPLLIVGVTSLPSRLRGAGPALLSVAAQSRRPDRLVLSLPRRSQREGRAYQVPPELRTILSAHPWMEVHWIEEDFGPGTKLLGAIDWLAANVGQTSENDVLMVLDDDHAYLPHALGELLQQQLSLGSKHASSFFAYFFRGLMVPQGADIIALQLGGSFSEDVLAFHRDFVAGDDACFLVDDLWLGMFLRLSGRQVVSHRELVTQRGLEMIYQRTGNASVEALMDLEGRDRRDRAMLRAFD</sequence>
<evidence type="ECO:0000313" key="1">
    <source>
        <dbReference type="EMBL" id="CAE8640168.1"/>
    </source>
</evidence>
<dbReference type="EMBL" id="CAJNNV010032511">
    <property type="protein sequence ID" value="CAE8640168.1"/>
    <property type="molecule type" value="Genomic_DNA"/>
</dbReference>
<proteinExistence type="predicted"/>
<gene>
    <name evidence="1" type="ORF">PGLA1383_LOCUS55108</name>
</gene>
<dbReference type="GO" id="GO:0031119">
    <property type="term" value="P:tRNA pseudouridine synthesis"/>
    <property type="evidence" value="ECO:0007669"/>
    <property type="project" value="TreeGrafter"/>
</dbReference>
<dbReference type="InterPro" id="IPR020103">
    <property type="entry name" value="PsdUridine_synth_cat_dom_sf"/>
</dbReference>